<comment type="subcellular location">
    <subcellularLocation>
        <location evidence="1">Nucleus</location>
    </subcellularLocation>
</comment>
<evidence type="ECO:0000256" key="3">
    <source>
        <dbReference type="ARBA" id="ARBA00022741"/>
    </source>
</evidence>
<dbReference type="CDD" id="cd18793">
    <property type="entry name" value="SF2_C_SNF"/>
    <property type="match status" value="1"/>
</dbReference>
<dbReference type="InterPro" id="IPR000330">
    <property type="entry name" value="SNF2_N"/>
</dbReference>
<feature type="compositionally biased region" description="Basic and acidic residues" evidence="9">
    <location>
        <begin position="920"/>
        <end position="936"/>
    </location>
</feature>
<dbReference type="FunFam" id="3.40.50.10810:FF:000015">
    <property type="entry name" value="lymphoid-specific helicase isoform X1"/>
    <property type="match status" value="1"/>
</dbReference>
<dbReference type="EMBL" id="KQ965732">
    <property type="protein sequence ID" value="KXS21461.1"/>
    <property type="molecule type" value="Genomic_DNA"/>
</dbReference>
<dbReference type="InterPro" id="IPR014001">
    <property type="entry name" value="Helicase_ATP-bd"/>
</dbReference>
<evidence type="ECO:0000256" key="4">
    <source>
        <dbReference type="ARBA" id="ARBA00022801"/>
    </source>
</evidence>
<dbReference type="STRING" id="1344416.A0A139AXI9"/>
<evidence type="ECO:0000256" key="8">
    <source>
        <dbReference type="ARBA" id="ARBA00023242"/>
    </source>
</evidence>
<evidence type="ECO:0000256" key="2">
    <source>
        <dbReference type="ARBA" id="ARBA00007025"/>
    </source>
</evidence>
<feature type="compositionally biased region" description="Basic and acidic residues" evidence="9">
    <location>
        <begin position="113"/>
        <end position="147"/>
    </location>
</feature>
<dbReference type="SUPFAM" id="SSF52540">
    <property type="entry name" value="P-loop containing nucleoside triphosphate hydrolases"/>
    <property type="match status" value="2"/>
</dbReference>
<feature type="compositionally biased region" description="Polar residues" evidence="9">
    <location>
        <begin position="1"/>
        <end position="11"/>
    </location>
</feature>
<dbReference type="SMART" id="SM00490">
    <property type="entry name" value="HELICc"/>
    <property type="match status" value="1"/>
</dbReference>
<reference evidence="12 13" key="1">
    <citation type="journal article" date="2015" name="Genome Biol. Evol.">
        <title>Phylogenomic analyses indicate that early fungi evolved digesting cell walls of algal ancestors of land plants.</title>
        <authorList>
            <person name="Chang Y."/>
            <person name="Wang S."/>
            <person name="Sekimoto S."/>
            <person name="Aerts A.L."/>
            <person name="Choi C."/>
            <person name="Clum A."/>
            <person name="LaButti K.M."/>
            <person name="Lindquist E.A."/>
            <person name="Yee Ngan C."/>
            <person name="Ohm R.A."/>
            <person name="Salamov A.A."/>
            <person name="Grigoriev I.V."/>
            <person name="Spatafora J.W."/>
            <person name="Berbee M.L."/>
        </authorList>
    </citation>
    <scope>NUCLEOTIDE SEQUENCE [LARGE SCALE GENOMIC DNA]</scope>
    <source>
        <strain evidence="12 13">JEL478</strain>
    </source>
</reference>
<dbReference type="PROSITE" id="PS51192">
    <property type="entry name" value="HELICASE_ATP_BIND_1"/>
    <property type="match status" value="1"/>
</dbReference>
<protein>
    <submittedName>
        <fullName evidence="12">Uncharacterized protein</fullName>
    </submittedName>
</protein>
<dbReference type="GO" id="GO:0016787">
    <property type="term" value="F:hydrolase activity"/>
    <property type="evidence" value="ECO:0007669"/>
    <property type="project" value="UniProtKB-KW"/>
</dbReference>
<evidence type="ECO:0000256" key="6">
    <source>
        <dbReference type="ARBA" id="ARBA00022840"/>
    </source>
</evidence>
<feature type="compositionally biased region" description="Polar residues" evidence="9">
    <location>
        <begin position="21"/>
        <end position="52"/>
    </location>
</feature>
<feature type="compositionally biased region" description="Polar residues" evidence="9">
    <location>
        <begin position="155"/>
        <end position="170"/>
    </location>
</feature>
<feature type="compositionally biased region" description="Low complexity" evidence="9">
    <location>
        <begin position="53"/>
        <end position="65"/>
    </location>
</feature>
<evidence type="ECO:0000259" key="11">
    <source>
        <dbReference type="PROSITE" id="PS51194"/>
    </source>
</evidence>
<dbReference type="GO" id="GO:0004386">
    <property type="term" value="F:helicase activity"/>
    <property type="evidence" value="ECO:0007669"/>
    <property type="project" value="UniProtKB-KW"/>
</dbReference>
<feature type="compositionally biased region" description="Polar residues" evidence="9">
    <location>
        <begin position="682"/>
        <end position="693"/>
    </location>
</feature>
<feature type="region of interest" description="Disordered" evidence="9">
    <location>
        <begin position="678"/>
        <end position="703"/>
    </location>
</feature>
<evidence type="ECO:0000256" key="9">
    <source>
        <dbReference type="SAM" id="MobiDB-lite"/>
    </source>
</evidence>
<dbReference type="Gene3D" id="3.40.50.300">
    <property type="entry name" value="P-loop containing nucleotide triphosphate hydrolases"/>
    <property type="match status" value="1"/>
</dbReference>
<dbReference type="InterPro" id="IPR001650">
    <property type="entry name" value="Helicase_C-like"/>
</dbReference>
<feature type="compositionally biased region" description="Low complexity" evidence="9">
    <location>
        <begin position="171"/>
        <end position="184"/>
    </location>
</feature>
<dbReference type="Gene3D" id="3.40.50.10810">
    <property type="entry name" value="Tandem AAA-ATPase domain"/>
    <property type="match status" value="1"/>
</dbReference>
<evidence type="ECO:0000313" key="12">
    <source>
        <dbReference type="EMBL" id="KXS21461.1"/>
    </source>
</evidence>
<gene>
    <name evidence="12" type="ORF">M427DRAFT_130252</name>
</gene>
<evidence type="ECO:0000256" key="1">
    <source>
        <dbReference type="ARBA" id="ARBA00004123"/>
    </source>
</evidence>
<dbReference type="InterPro" id="IPR049730">
    <property type="entry name" value="SNF2/RAD54-like_C"/>
</dbReference>
<keyword evidence="7" id="KW-0175">Coiled coil</keyword>
<name>A0A139AXI9_GONPJ</name>
<keyword evidence="5" id="KW-0347">Helicase</keyword>
<feature type="region of interest" description="Disordered" evidence="9">
    <location>
        <begin position="1"/>
        <end position="75"/>
    </location>
</feature>
<keyword evidence="4" id="KW-0378">Hydrolase</keyword>
<sequence>MPRSPTSTTDSMDLDAEDPSDTATAFNEASSTTAEDSATFTPGDDGSSTTRGSAESRSSTPSSAPNGGATVADQLSREARRSKLFEILSKAGTYISILTTSRPLSMEANAQKVMEDREKEKERREKEAAERAERVKTKEAEMADALKNRRKGTRGKSTTNVEEVSLASQESSAAKPPSTGSKSSSRGRKRKSTTEDPSQQSLDDDAQAEVYSSGKSNTILEAKTPEQKAATSSNSAKRTKSDHPSPSPSTPTSVALLEPLQPRQPRFVQGALLRDYQLDGVEWLQMIWENGLNGILADEMGLGKTIQTISFLAWMKEKIPTAGPFLVVAPLSVIDNWVDEVKRFTPTLPVLRYHGTPPERAELREKVILRAKSTEKPIVVTSYDIILNDRKYFQNLTWYYTVVDEGHRIKNMNCKLIRELKQLRTANRLLLTGTPLQNNLAELWSLLNFILPEIFDSYDQFLAWFDIEENLHGDNDGGAAGILEKEEREGVVSNLHTLLRPFMLRRCKTDVETTLPPKKEYIVYAPLVPTQRRLYTACLEGPGGLREMLGKLVSGKESEQTGRSTGDVNDEADAESFSEEETVPLALRRKARESSKWLVSTGRYDVDSIPDEDLDDELAKTADATAARQNAQESARALKKVATPSSKKSLNSVIIQLRKVCQHPFLFPDLWDKAMQEESDTDATSMSPSLSRSVQKKGKKVKPPLPGIVAQSGKMYLLERMLPKLFENGHKVLIFSQWVEVLNILEEYCVEYRGWKVCRLDGSTKLEERKSQMKEFNTNPDIKIFLLSTRAGGLGINLVSADTVIIYDSDWNPQADLQAQDRAHRIGQTKPVVVYRLVTENTVEAKILQKARAKRKLEKLVMKDGMFRDIKKNSDRSSILTDIAELLMKSDQETISSDLQQELLTPENILPNDVLQKIMRRDGESSGEKEDSARFEEVDDEDDD</sequence>
<feature type="compositionally biased region" description="Acidic residues" evidence="9">
    <location>
        <begin position="568"/>
        <end position="580"/>
    </location>
</feature>
<dbReference type="OMA" id="PNIFTDW"/>
<feature type="region of interest" description="Disordered" evidence="9">
    <location>
        <begin position="95"/>
        <end position="254"/>
    </location>
</feature>
<evidence type="ECO:0000256" key="7">
    <source>
        <dbReference type="ARBA" id="ARBA00023054"/>
    </source>
</evidence>
<feature type="domain" description="Helicase C-terminal" evidence="11">
    <location>
        <begin position="717"/>
        <end position="866"/>
    </location>
</feature>
<dbReference type="Pfam" id="PF00271">
    <property type="entry name" value="Helicase_C"/>
    <property type="match status" value="1"/>
</dbReference>
<evidence type="ECO:0000256" key="5">
    <source>
        <dbReference type="ARBA" id="ARBA00022806"/>
    </source>
</evidence>
<keyword evidence="3" id="KW-0547">Nucleotide-binding</keyword>
<dbReference type="SMART" id="SM00487">
    <property type="entry name" value="DEXDc"/>
    <property type="match status" value="1"/>
</dbReference>
<dbReference type="Proteomes" id="UP000070544">
    <property type="component" value="Unassembled WGS sequence"/>
</dbReference>
<dbReference type="OrthoDB" id="5857104at2759"/>
<evidence type="ECO:0000313" key="13">
    <source>
        <dbReference type="Proteomes" id="UP000070544"/>
    </source>
</evidence>
<dbReference type="PANTHER" id="PTHR10799">
    <property type="entry name" value="SNF2/RAD54 HELICASE FAMILY"/>
    <property type="match status" value="1"/>
</dbReference>
<dbReference type="GO" id="GO:0005634">
    <property type="term" value="C:nucleus"/>
    <property type="evidence" value="ECO:0007669"/>
    <property type="project" value="UniProtKB-SubCell"/>
</dbReference>
<dbReference type="AlphaFoldDB" id="A0A139AXI9"/>
<dbReference type="Pfam" id="PF00176">
    <property type="entry name" value="SNF2-rel_dom"/>
    <property type="match status" value="1"/>
</dbReference>
<dbReference type="PROSITE" id="PS51194">
    <property type="entry name" value="HELICASE_CTER"/>
    <property type="match status" value="1"/>
</dbReference>
<accession>A0A139AXI9</accession>
<keyword evidence="13" id="KW-1185">Reference proteome</keyword>
<dbReference type="GO" id="GO:0005524">
    <property type="term" value="F:ATP binding"/>
    <property type="evidence" value="ECO:0007669"/>
    <property type="project" value="UniProtKB-KW"/>
</dbReference>
<feature type="region of interest" description="Disordered" evidence="9">
    <location>
        <begin position="554"/>
        <end position="580"/>
    </location>
</feature>
<feature type="region of interest" description="Disordered" evidence="9">
    <location>
        <begin position="920"/>
        <end position="944"/>
    </location>
</feature>
<organism evidence="12 13">
    <name type="scientific">Gonapodya prolifera (strain JEL478)</name>
    <name type="common">Monoblepharis prolifera</name>
    <dbReference type="NCBI Taxonomy" id="1344416"/>
    <lineage>
        <taxon>Eukaryota</taxon>
        <taxon>Fungi</taxon>
        <taxon>Fungi incertae sedis</taxon>
        <taxon>Chytridiomycota</taxon>
        <taxon>Chytridiomycota incertae sedis</taxon>
        <taxon>Monoblepharidomycetes</taxon>
        <taxon>Monoblepharidales</taxon>
        <taxon>Gonapodyaceae</taxon>
        <taxon>Gonapodya</taxon>
    </lineage>
</organism>
<proteinExistence type="inferred from homology"/>
<feature type="domain" description="Helicase ATP-binding" evidence="10">
    <location>
        <begin position="285"/>
        <end position="453"/>
    </location>
</feature>
<keyword evidence="8" id="KW-0539">Nucleus</keyword>
<dbReference type="InterPro" id="IPR027417">
    <property type="entry name" value="P-loop_NTPase"/>
</dbReference>
<evidence type="ECO:0000259" key="10">
    <source>
        <dbReference type="PROSITE" id="PS51192"/>
    </source>
</evidence>
<comment type="similarity">
    <text evidence="2">Belongs to the SNF2/RAD54 helicase family.</text>
</comment>
<keyword evidence="6" id="KW-0067">ATP-binding</keyword>
<dbReference type="InterPro" id="IPR038718">
    <property type="entry name" value="SNF2-like_sf"/>
</dbReference>